<reference evidence="15 22" key="2">
    <citation type="submission" date="2019-04" db="EMBL/GenBank/DDBJ databases">
        <title>Genome analysis of Streptococcus suis strain WUSS330.</title>
        <authorList>
            <person name="Chen H."/>
            <person name="Gao X."/>
            <person name="Wu Z."/>
        </authorList>
    </citation>
    <scope>NUCLEOTIDE SEQUENCE [LARGE SCALE GENOMIC DNA]</scope>
    <source>
        <strain evidence="15 22">WUSS330</strain>
    </source>
</reference>
<gene>
    <name evidence="16" type="primary">budA</name>
    <name evidence="10" type="synonym">aldC</name>
    <name evidence="10" type="ORF">ERS132392_02219</name>
    <name evidence="11" type="ORF">ERS132442_00581</name>
    <name evidence="12" type="ORF">ERS132521_01957</name>
    <name evidence="16" type="ORF">FAJ34_03905</name>
    <name evidence="15" type="ORF">FAJ36_07890</name>
    <name evidence="14" type="ORF">FAJ39_00480</name>
    <name evidence="13" type="ORF">FAJ39_04110</name>
</gene>
<dbReference type="AlphaFoldDB" id="A0A0Z8IH62"/>
<dbReference type="PIRSF" id="PIRSF001332">
    <property type="entry name" value="Acetolac_decarb"/>
    <property type="match status" value="1"/>
</dbReference>
<dbReference type="EC" id="4.1.1.5" evidence="4 9"/>
<dbReference type="OrthoDB" id="8612680at2"/>
<comment type="pathway">
    <text evidence="2 9">Polyol metabolism; (R,R)-butane-2,3-diol biosynthesis; (R,R)-butane-2,3-diol from pyruvate: step 2/3.</text>
</comment>
<reference evidence="13 20" key="3">
    <citation type="submission" date="2019-04" db="EMBL/GenBank/DDBJ databases">
        <title>Genome analysis of Streptococcus suis strain WUSS424.</title>
        <authorList>
            <person name="Chen H."/>
            <person name="Gao X."/>
            <person name="Wu Z."/>
        </authorList>
    </citation>
    <scope>NUCLEOTIDE SEQUENCE [LARGE SCALE GENOMIC DNA]</scope>
    <source>
        <strain evidence="13 20">WUSS424</strain>
    </source>
</reference>
<evidence type="ECO:0000313" key="13">
    <source>
        <dbReference type="EMBL" id="TII00257.1"/>
    </source>
</evidence>
<dbReference type="Gene3D" id="3.30.1330.80">
    <property type="entry name" value="Hypothetical protein, similar to alpha- acetolactate decarboxylase, domain 2"/>
    <property type="match status" value="2"/>
</dbReference>
<keyword evidence="8 9" id="KW-0456">Lyase</keyword>
<evidence type="ECO:0000313" key="15">
    <source>
        <dbReference type="EMBL" id="TII04721.1"/>
    </source>
</evidence>
<sequence>MQVNRLFQYNTLGALMAGLYGGSLTVGELLEHGDLGLGTLDSIDGELIVLDGKAYQAKGAGEKPEVVEVPADMKVPYAAVIFHEAEVIFKQRFEMTHEELHQRIESYYDGENLFRSIKIKGTFARMHVRMIPKSASDVRFAEVASRQPEYTAENISGTIVGIWTPEIFHGVSVAGYHLHFISDDLTFGGHVMDYVISEGMVEVGPVDQLDQRFPVQDRQYLFAKFNAKEVREDIDKAE</sequence>
<comment type="similarity">
    <text evidence="3 9">Belongs to the alpha-acetolactate decarboxylase family.</text>
</comment>
<dbReference type="SUPFAM" id="SSF117856">
    <property type="entry name" value="AF0104/ALDC/Ptd012-like"/>
    <property type="match status" value="1"/>
</dbReference>
<proteinExistence type="inferred from homology"/>
<evidence type="ECO:0000256" key="7">
    <source>
        <dbReference type="ARBA" id="ARBA00023061"/>
    </source>
</evidence>
<dbReference type="EMBL" id="FIGH01000015">
    <property type="protein sequence ID" value="CYU90710.1"/>
    <property type="molecule type" value="Genomic_DNA"/>
</dbReference>
<evidence type="ECO:0000313" key="14">
    <source>
        <dbReference type="EMBL" id="TII00847.1"/>
    </source>
</evidence>
<evidence type="ECO:0000313" key="10">
    <source>
        <dbReference type="EMBL" id="CYU90710.1"/>
    </source>
</evidence>
<dbReference type="EMBL" id="SSXO01000002">
    <property type="protein sequence ID" value="TII00257.1"/>
    <property type="molecule type" value="Genomic_DNA"/>
</dbReference>
<dbReference type="Proteomes" id="UP000072353">
    <property type="component" value="Unassembled WGS sequence"/>
</dbReference>
<evidence type="ECO:0000313" key="18">
    <source>
        <dbReference type="Proteomes" id="UP000072353"/>
    </source>
</evidence>
<dbReference type="PANTHER" id="PTHR35524:SF1">
    <property type="entry name" value="ALPHA-ACETOLACTATE DECARBOXYLASE"/>
    <property type="match status" value="1"/>
</dbReference>
<evidence type="ECO:0000256" key="3">
    <source>
        <dbReference type="ARBA" id="ARBA00007106"/>
    </source>
</evidence>
<dbReference type="EMBL" id="SSXN01000010">
    <property type="protein sequence ID" value="TII04721.1"/>
    <property type="molecule type" value="Genomic_DNA"/>
</dbReference>
<reference evidence="16 21" key="4">
    <citation type="submission" date="2019-04" db="EMBL/GenBank/DDBJ databases">
        <title>Genome analysis of Streptococcus suis strain WUSS425.</title>
        <authorList>
            <person name="Chen H."/>
            <person name="Gao X."/>
            <person name="Wu Z."/>
        </authorList>
    </citation>
    <scope>NUCLEOTIDE SEQUENCE [LARGE SCALE GENOMIC DNA]</scope>
    <source>
        <strain evidence="16 21">WUSS425</strain>
    </source>
</reference>
<evidence type="ECO:0000256" key="9">
    <source>
        <dbReference type="PIRNR" id="PIRNR001332"/>
    </source>
</evidence>
<accession>A0A0Z8IH62</accession>
<protein>
    <recommendedName>
        <fullName evidence="5 9">Alpha-acetolactate decarboxylase</fullName>
        <ecNumber evidence="4 9">4.1.1.5</ecNumber>
    </recommendedName>
</protein>
<evidence type="ECO:0000313" key="11">
    <source>
        <dbReference type="EMBL" id="CYV51064.1"/>
    </source>
</evidence>
<comment type="catalytic activity">
    <reaction evidence="1 9">
        <text>(2S)-2-acetolactate + H(+) = (R)-acetoin + CO2</text>
        <dbReference type="Rhea" id="RHEA:21580"/>
        <dbReference type="ChEBI" id="CHEBI:15378"/>
        <dbReference type="ChEBI" id="CHEBI:15686"/>
        <dbReference type="ChEBI" id="CHEBI:16526"/>
        <dbReference type="ChEBI" id="CHEBI:58476"/>
        <dbReference type="EC" id="4.1.1.5"/>
    </reaction>
</comment>
<dbReference type="GO" id="GO:0047605">
    <property type="term" value="F:acetolactate decarboxylase activity"/>
    <property type="evidence" value="ECO:0007669"/>
    <property type="project" value="UniProtKB-UniRule"/>
</dbReference>
<keyword evidence="6 9" id="KW-0210">Decarboxylase</keyword>
<dbReference type="Proteomes" id="UP000074664">
    <property type="component" value="Unassembled WGS sequence"/>
</dbReference>
<dbReference type="EMBL" id="FILL01000022">
    <property type="protein sequence ID" value="CYX84190.1"/>
    <property type="molecule type" value="Genomic_DNA"/>
</dbReference>
<evidence type="ECO:0000313" key="17">
    <source>
        <dbReference type="Proteomes" id="UP000070960"/>
    </source>
</evidence>
<dbReference type="Proteomes" id="UP000305768">
    <property type="component" value="Unassembled WGS sequence"/>
</dbReference>
<dbReference type="EMBL" id="SSXO01000001">
    <property type="protein sequence ID" value="TII00847.1"/>
    <property type="molecule type" value="Genomic_DNA"/>
</dbReference>
<evidence type="ECO:0000313" key="16">
    <source>
        <dbReference type="EMBL" id="TII08660.1"/>
    </source>
</evidence>
<dbReference type="EMBL" id="FIIE01000003">
    <property type="protein sequence ID" value="CYV51064.1"/>
    <property type="molecule type" value="Genomic_DNA"/>
</dbReference>
<evidence type="ECO:0000256" key="6">
    <source>
        <dbReference type="ARBA" id="ARBA00022793"/>
    </source>
</evidence>
<dbReference type="PANTHER" id="PTHR35524">
    <property type="entry name" value="ALPHA-ACETOLACTATE DECARBOXYLASE"/>
    <property type="match status" value="1"/>
</dbReference>
<dbReference type="CDD" id="cd17299">
    <property type="entry name" value="acetolactate_decarboxylase"/>
    <property type="match status" value="1"/>
</dbReference>
<keyword evidence="7 9" id="KW-0005">Acetoin biosynthesis</keyword>
<evidence type="ECO:0000313" key="22">
    <source>
        <dbReference type="Proteomes" id="UP000305785"/>
    </source>
</evidence>
<evidence type="ECO:0000256" key="1">
    <source>
        <dbReference type="ARBA" id="ARBA00001784"/>
    </source>
</evidence>
<dbReference type="InterPro" id="IPR005128">
    <property type="entry name" value="Acetolactate_a_deCO2ase"/>
</dbReference>
<name>A0A0Z8IH62_STRSU</name>
<reference evidence="17 18" key="1">
    <citation type="submission" date="2016-02" db="EMBL/GenBank/DDBJ databases">
        <authorList>
            <consortium name="Pathogen Informatics"/>
        </authorList>
    </citation>
    <scope>NUCLEOTIDE SEQUENCE [LARGE SCALE GENOMIC DNA]</scope>
    <source>
        <strain evidence="10 19">LSS30</strain>
        <strain evidence="11 17">LSS80</strain>
        <strain evidence="12 18">SS975</strain>
    </source>
</reference>
<evidence type="ECO:0000256" key="4">
    <source>
        <dbReference type="ARBA" id="ARBA00013204"/>
    </source>
</evidence>
<evidence type="ECO:0000313" key="20">
    <source>
        <dbReference type="Proteomes" id="UP000305165"/>
    </source>
</evidence>
<evidence type="ECO:0000256" key="2">
    <source>
        <dbReference type="ARBA" id="ARBA00005170"/>
    </source>
</evidence>
<dbReference type="RefSeq" id="WP_014638341.1">
    <property type="nucleotide sequence ID" value="NZ_CECW01000056.1"/>
</dbReference>
<dbReference type="Proteomes" id="UP000070960">
    <property type="component" value="Unassembled WGS sequence"/>
</dbReference>
<evidence type="ECO:0000313" key="21">
    <source>
        <dbReference type="Proteomes" id="UP000305768"/>
    </source>
</evidence>
<evidence type="ECO:0000313" key="19">
    <source>
        <dbReference type="Proteomes" id="UP000074664"/>
    </source>
</evidence>
<dbReference type="Pfam" id="PF03306">
    <property type="entry name" value="AAL_decarboxy"/>
    <property type="match status" value="1"/>
</dbReference>
<dbReference type="NCBIfam" id="TIGR01252">
    <property type="entry name" value="acetolac_decarb"/>
    <property type="match status" value="1"/>
</dbReference>
<dbReference type="GO" id="GO:0045151">
    <property type="term" value="P:acetoin biosynthetic process"/>
    <property type="evidence" value="ECO:0007669"/>
    <property type="project" value="UniProtKB-UniRule"/>
</dbReference>
<dbReference type="EMBL" id="SSXP01000003">
    <property type="protein sequence ID" value="TII08660.1"/>
    <property type="molecule type" value="Genomic_DNA"/>
</dbReference>
<organism evidence="16 21">
    <name type="scientific">Streptococcus suis</name>
    <dbReference type="NCBI Taxonomy" id="1307"/>
    <lineage>
        <taxon>Bacteria</taxon>
        <taxon>Bacillati</taxon>
        <taxon>Bacillota</taxon>
        <taxon>Bacilli</taxon>
        <taxon>Lactobacillales</taxon>
        <taxon>Streptococcaceae</taxon>
        <taxon>Streptococcus</taxon>
    </lineage>
</organism>
<dbReference type="Proteomes" id="UP000305785">
    <property type="component" value="Unassembled WGS sequence"/>
</dbReference>
<evidence type="ECO:0000256" key="5">
    <source>
        <dbReference type="ARBA" id="ARBA00020164"/>
    </source>
</evidence>
<evidence type="ECO:0000313" key="12">
    <source>
        <dbReference type="EMBL" id="CYX84190.1"/>
    </source>
</evidence>
<dbReference type="Proteomes" id="UP000305165">
    <property type="component" value="Unassembled WGS sequence"/>
</dbReference>
<dbReference type="UniPathway" id="UPA00626">
    <property type="reaction ID" value="UER00678"/>
</dbReference>
<evidence type="ECO:0000256" key="8">
    <source>
        <dbReference type="ARBA" id="ARBA00023239"/>
    </source>
</evidence>